<organism evidence="2 3">
    <name type="scientific">Methanoculleus frigidifontis</name>
    <dbReference type="NCBI Taxonomy" id="2584085"/>
    <lineage>
        <taxon>Archaea</taxon>
        <taxon>Methanobacteriati</taxon>
        <taxon>Methanobacteriota</taxon>
        <taxon>Stenosarchaea group</taxon>
        <taxon>Methanomicrobia</taxon>
        <taxon>Methanomicrobiales</taxon>
        <taxon>Methanomicrobiaceae</taxon>
        <taxon>Methanoculleus</taxon>
    </lineage>
</organism>
<evidence type="ECO:0000256" key="1">
    <source>
        <dbReference type="SAM" id="MobiDB-lite"/>
    </source>
</evidence>
<gene>
    <name evidence="2" type="ORF">FGU65_12365</name>
</gene>
<reference evidence="2" key="1">
    <citation type="submission" date="2019-05" db="EMBL/GenBank/DDBJ databases">
        <title>Methanoculleus sp. FWC-SCC1, a methanogenic archaeon isolated from deep marine cold seep.</title>
        <authorList>
            <person name="Chen Y.-W."/>
            <person name="Chen S.-C."/>
            <person name="Teng N.-H."/>
            <person name="Lai M.-C."/>
        </authorList>
    </citation>
    <scope>NUCLEOTIDE SEQUENCE</scope>
    <source>
        <strain evidence="2">FWC-SCC1</strain>
    </source>
</reference>
<comment type="caution">
    <text evidence="2">The sequence shown here is derived from an EMBL/GenBank/DDBJ whole genome shotgun (WGS) entry which is preliminary data.</text>
</comment>
<protein>
    <submittedName>
        <fullName evidence="2">Uncharacterized protein</fullName>
    </submittedName>
</protein>
<sequence>MPVPLQAGMPGRRPGAGGRVRAKRTVRMCRSREYAWMKRVIGIGATPPDVSVPRKCRKGRA</sequence>
<dbReference type="EMBL" id="VCYH01000009">
    <property type="protein sequence ID" value="MDN7025671.1"/>
    <property type="molecule type" value="Genomic_DNA"/>
</dbReference>
<dbReference type="RefSeq" id="WP_301664853.1">
    <property type="nucleotide sequence ID" value="NZ_VCYH01000009.1"/>
</dbReference>
<feature type="region of interest" description="Disordered" evidence="1">
    <location>
        <begin position="1"/>
        <end position="23"/>
    </location>
</feature>
<proteinExistence type="predicted"/>
<name>A0ABT8MCL5_9EURY</name>
<evidence type="ECO:0000313" key="2">
    <source>
        <dbReference type="EMBL" id="MDN7025671.1"/>
    </source>
</evidence>
<keyword evidence="3" id="KW-1185">Reference proteome</keyword>
<dbReference type="Proteomes" id="UP001168338">
    <property type="component" value="Unassembled WGS sequence"/>
</dbReference>
<evidence type="ECO:0000313" key="3">
    <source>
        <dbReference type="Proteomes" id="UP001168338"/>
    </source>
</evidence>
<accession>A0ABT8MCL5</accession>